<dbReference type="Pfam" id="PF01266">
    <property type="entry name" value="DAO"/>
    <property type="match status" value="1"/>
</dbReference>
<evidence type="ECO:0000259" key="2">
    <source>
        <dbReference type="Pfam" id="PF01266"/>
    </source>
</evidence>
<dbReference type="SUPFAM" id="SSF51971">
    <property type="entry name" value="Nucleotide-binding domain"/>
    <property type="match status" value="1"/>
</dbReference>
<comment type="caution">
    <text evidence="3">The sequence shown here is derived from an EMBL/GenBank/DDBJ whole genome shotgun (WGS) entry which is preliminary data.</text>
</comment>
<dbReference type="Gene3D" id="3.50.50.60">
    <property type="entry name" value="FAD/NAD(P)-binding domain"/>
    <property type="match status" value="2"/>
</dbReference>
<organism evidence="3 4">
    <name type="scientific">Streptomyces albiaxialis</name>
    <dbReference type="NCBI Taxonomy" id="329523"/>
    <lineage>
        <taxon>Bacteria</taxon>
        <taxon>Bacillati</taxon>
        <taxon>Actinomycetota</taxon>
        <taxon>Actinomycetes</taxon>
        <taxon>Kitasatosporales</taxon>
        <taxon>Streptomycetaceae</taxon>
        <taxon>Streptomyces</taxon>
    </lineage>
</organism>
<dbReference type="Gene3D" id="3.30.9.10">
    <property type="entry name" value="D-Amino Acid Oxidase, subunit A, domain 2"/>
    <property type="match status" value="1"/>
</dbReference>
<dbReference type="EMBL" id="BAAAPE010000005">
    <property type="protein sequence ID" value="GAA2069593.1"/>
    <property type="molecule type" value="Genomic_DNA"/>
</dbReference>
<dbReference type="RefSeq" id="WP_344526148.1">
    <property type="nucleotide sequence ID" value="NZ_BAAAPE010000005.1"/>
</dbReference>
<dbReference type="PANTHER" id="PTHR13847:SF289">
    <property type="entry name" value="GLYCINE OXIDASE"/>
    <property type="match status" value="1"/>
</dbReference>
<proteinExistence type="predicted"/>
<dbReference type="PANTHER" id="PTHR13847">
    <property type="entry name" value="SARCOSINE DEHYDROGENASE-RELATED"/>
    <property type="match status" value="1"/>
</dbReference>
<reference evidence="3 4" key="1">
    <citation type="journal article" date="2019" name="Int. J. Syst. Evol. Microbiol.">
        <title>The Global Catalogue of Microorganisms (GCM) 10K type strain sequencing project: providing services to taxonomists for standard genome sequencing and annotation.</title>
        <authorList>
            <consortium name="The Broad Institute Genomics Platform"/>
            <consortium name="The Broad Institute Genome Sequencing Center for Infectious Disease"/>
            <person name="Wu L."/>
            <person name="Ma J."/>
        </authorList>
    </citation>
    <scope>NUCLEOTIDE SEQUENCE [LARGE SCALE GENOMIC DNA]</scope>
    <source>
        <strain evidence="3 4">JCM 15478</strain>
    </source>
</reference>
<evidence type="ECO:0000313" key="3">
    <source>
        <dbReference type="EMBL" id="GAA2069593.1"/>
    </source>
</evidence>
<dbReference type="SUPFAM" id="SSF54373">
    <property type="entry name" value="FAD-linked reductases, C-terminal domain"/>
    <property type="match status" value="1"/>
</dbReference>
<accession>A0ABN2VQM4</accession>
<evidence type="ECO:0000313" key="4">
    <source>
        <dbReference type="Proteomes" id="UP001500016"/>
    </source>
</evidence>
<gene>
    <name evidence="3" type="ORF">GCM10009801_19510</name>
</gene>
<evidence type="ECO:0000256" key="1">
    <source>
        <dbReference type="ARBA" id="ARBA00023002"/>
    </source>
</evidence>
<dbReference type="InterPro" id="IPR006076">
    <property type="entry name" value="FAD-dep_OxRdtase"/>
</dbReference>
<dbReference type="Proteomes" id="UP001500016">
    <property type="component" value="Unassembled WGS sequence"/>
</dbReference>
<keyword evidence="1" id="KW-0560">Oxidoreductase</keyword>
<keyword evidence="4" id="KW-1185">Reference proteome</keyword>
<sequence length="430" mass="46465">MSATPGRATPGHAAPGHVAVVGAGMAGLSTAWFLQQRGVRVTVLDRTGVAAGSSWGNAGMLNPAFTVPLPEPSVLRYGLRSLFDRTSPVSIPPAVDRQLWAFLLAFTRNCTAARWRRAMAVFNEFNRTCLAAYEQLVESGVAAPVTRADPLVIACRDRHDQQHVLDEFAHIRACGGDEAEFDTVSGDELRALEPVLSAEVRTGIRVHGQRFINPPAFMRTLADAVRDGGGEIVEDHAVARVLDRGADGVELIPVSPGKETVRADAAVLAGGAWLNGLARPFGVRARVQAGRGYSFTVRPRDMPVHPIYLPGQRLACTPLGDRFRITGTMEFRAPDAPLDPRRIRTIVASARPMFSGVDWNDRHEEWVGSRPCTPDGLPLVGRTRSPRVHVSGGHGMWGMVLGPLTGRMLADSILGEGDAHPLLRHLDPLR</sequence>
<feature type="domain" description="FAD dependent oxidoreductase" evidence="2">
    <location>
        <begin position="17"/>
        <end position="411"/>
    </location>
</feature>
<name>A0ABN2VQM4_9ACTN</name>
<protein>
    <submittedName>
        <fullName evidence="3">FAD-dependent oxidoreductase</fullName>
    </submittedName>
</protein>
<dbReference type="InterPro" id="IPR036188">
    <property type="entry name" value="FAD/NAD-bd_sf"/>
</dbReference>